<accession>A0A6P7M433</accession>
<evidence type="ECO:0000259" key="4">
    <source>
        <dbReference type="PROSITE" id="PS51842"/>
    </source>
</evidence>
<sequence length="432" mass="48560">MPVTVTRQLSSYSSRSISSASALSLRDGMTGSGRGRVPAAPSVYGGAGGFGTRISQSVRSPVPHGDTAVITNEKLTMQNLNHRLSSYLQKVRTLEEANRKLELQITQYHESKASPAASDFTHYFNTINELRAQIARKHAENQGVILQIDNAQLAAGDFKMKCDIEVTMRMTVEADVTRLRAVRGGLTVAISDLGLQIEGLKEELVELKVNHTEDMQALKVEQTGAVNVEVDSAASVDLTLVLQEVRDQYETLVNKKKMELEKWFQSKVETLQTQIVTHKTEATTSHTELSQVKKTYQGLEIQLQSQLAEIQWLEQNLEEANGRRAARLQRLQGTVDALELELQQLKASIEQQRTDYDLLLDIKMRLELEIAEYRRLLEGEYEERRAVIITEVVEEVKEHKPHVERRVKIITENIVDGVVVSSTSDTKVEEIQ</sequence>
<dbReference type="PROSITE" id="PS51842">
    <property type="entry name" value="IF_ROD_2"/>
    <property type="match status" value="1"/>
</dbReference>
<dbReference type="Gene3D" id="1.20.5.500">
    <property type="entry name" value="Single helix bin"/>
    <property type="match status" value="1"/>
</dbReference>
<evidence type="ECO:0000313" key="5">
    <source>
        <dbReference type="Proteomes" id="UP000515150"/>
    </source>
</evidence>
<evidence type="ECO:0000256" key="2">
    <source>
        <dbReference type="ARBA" id="ARBA00023054"/>
    </source>
</evidence>
<keyword evidence="5" id="KW-1185">Reference proteome</keyword>
<dbReference type="InParanoid" id="A0A6P7M433"/>
<proteinExistence type="predicted"/>
<name>A0A6P7M433_BETSP</name>
<dbReference type="KEGG" id="bspl:114852816"/>
<dbReference type="GeneID" id="114852816"/>
<dbReference type="InterPro" id="IPR002957">
    <property type="entry name" value="Keratin_I"/>
</dbReference>
<dbReference type="FunFam" id="1.20.5.500:FF:000001">
    <property type="entry name" value="Type II keratin 23"/>
    <property type="match status" value="1"/>
</dbReference>
<dbReference type="RefSeq" id="XP_029001345.1">
    <property type="nucleotide sequence ID" value="XM_029145512.3"/>
</dbReference>
<keyword evidence="2 3" id="KW-0175">Coiled coil</keyword>
<dbReference type="GO" id="GO:0005882">
    <property type="term" value="C:intermediate filament"/>
    <property type="evidence" value="ECO:0007669"/>
    <property type="project" value="UniProtKB-KW"/>
</dbReference>
<dbReference type="Gene3D" id="1.20.5.170">
    <property type="match status" value="1"/>
</dbReference>
<dbReference type="AlphaFoldDB" id="A0A6P7M433"/>
<dbReference type="GO" id="GO:0005198">
    <property type="term" value="F:structural molecule activity"/>
    <property type="evidence" value="ECO:0007669"/>
    <property type="project" value="InterPro"/>
</dbReference>
<reference evidence="6" key="1">
    <citation type="submission" date="2025-08" db="UniProtKB">
        <authorList>
            <consortium name="RefSeq"/>
        </authorList>
    </citation>
    <scope>IDENTIFICATION</scope>
</reference>
<evidence type="ECO:0000313" key="6">
    <source>
        <dbReference type="RefSeq" id="XP_029001345.1"/>
    </source>
</evidence>
<dbReference type="PRINTS" id="PR01248">
    <property type="entry name" value="TYPE1KERATIN"/>
</dbReference>
<dbReference type="Proteomes" id="UP000515150">
    <property type="component" value="Chromosome 1"/>
</dbReference>
<dbReference type="SUPFAM" id="SSF64593">
    <property type="entry name" value="Intermediate filament protein, coiled coil region"/>
    <property type="match status" value="2"/>
</dbReference>
<evidence type="ECO:0000256" key="3">
    <source>
        <dbReference type="SAM" id="Coils"/>
    </source>
</evidence>
<dbReference type="Pfam" id="PF00038">
    <property type="entry name" value="Filament"/>
    <property type="match status" value="1"/>
</dbReference>
<feature type="coiled-coil region" evidence="3">
    <location>
        <begin position="77"/>
        <end position="111"/>
    </location>
</feature>
<evidence type="ECO:0000256" key="1">
    <source>
        <dbReference type="ARBA" id="ARBA00022754"/>
    </source>
</evidence>
<gene>
    <name evidence="6" type="primary">LOC114852816</name>
</gene>
<dbReference type="PANTHER" id="PTHR23239:SF180">
    <property type="entry name" value="KERATIN, TYPE I CYTOSKELETAL 17"/>
    <property type="match status" value="1"/>
</dbReference>
<feature type="coiled-coil region" evidence="3">
    <location>
        <begin position="190"/>
        <end position="262"/>
    </location>
</feature>
<organism evidence="5 6">
    <name type="scientific">Betta splendens</name>
    <name type="common">Siamese fighting fish</name>
    <dbReference type="NCBI Taxonomy" id="158456"/>
    <lineage>
        <taxon>Eukaryota</taxon>
        <taxon>Metazoa</taxon>
        <taxon>Chordata</taxon>
        <taxon>Craniata</taxon>
        <taxon>Vertebrata</taxon>
        <taxon>Euteleostomi</taxon>
        <taxon>Actinopterygii</taxon>
        <taxon>Neopterygii</taxon>
        <taxon>Teleostei</taxon>
        <taxon>Neoteleostei</taxon>
        <taxon>Acanthomorphata</taxon>
        <taxon>Anabantaria</taxon>
        <taxon>Anabantiformes</taxon>
        <taxon>Anabantoidei</taxon>
        <taxon>Osphronemidae</taxon>
        <taxon>Betta</taxon>
    </lineage>
</organism>
<keyword evidence="1" id="KW-0403">Intermediate filament</keyword>
<feature type="domain" description="IF rod" evidence="4">
    <location>
        <begin position="73"/>
        <end position="384"/>
    </location>
</feature>
<dbReference type="SMART" id="SM01391">
    <property type="entry name" value="Filament"/>
    <property type="match status" value="1"/>
</dbReference>
<dbReference type="OrthoDB" id="2441647at2759"/>
<dbReference type="Gene3D" id="1.20.5.1160">
    <property type="entry name" value="Vasodilator-stimulated phosphoprotein"/>
    <property type="match status" value="1"/>
</dbReference>
<protein>
    <submittedName>
        <fullName evidence="6">Keratin, type I cytoskeletal 19-like</fullName>
    </submittedName>
</protein>
<dbReference type="InterPro" id="IPR039008">
    <property type="entry name" value="IF_rod_dom"/>
</dbReference>
<dbReference type="PANTHER" id="PTHR23239">
    <property type="entry name" value="INTERMEDIATE FILAMENT"/>
    <property type="match status" value="1"/>
</dbReference>
<feature type="coiled-coil region" evidence="3">
    <location>
        <begin position="289"/>
        <end position="383"/>
    </location>
</feature>